<dbReference type="SMART" id="SM00382">
    <property type="entry name" value="AAA"/>
    <property type="match status" value="1"/>
</dbReference>
<feature type="compositionally biased region" description="Polar residues" evidence="1">
    <location>
        <begin position="785"/>
        <end position="816"/>
    </location>
</feature>
<gene>
    <name evidence="3" type="ORF">FMUND_14324</name>
</gene>
<name>A0A8H6D117_9HYPO</name>
<reference evidence="3 4" key="1">
    <citation type="submission" date="2020-05" db="EMBL/GenBank/DDBJ databases">
        <title>Identification and distribution of gene clusters putatively required for synthesis of sphingolipid metabolism inhibitors in phylogenetically diverse species of the filamentous fungus Fusarium.</title>
        <authorList>
            <person name="Kim H.-S."/>
            <person name="Busman M."/>
            <person name="Brown D.W."/>
            <person name="Divon H."/>
            <person name="Uhlig S."/>
            <person name="Proctor R.H."/>
        </authorList>
    </citation>
    <scope>NUCLEOTIDE SEQUENCE [LARGE SCALE GENOMIC DNA]</scope>
    <source>
        <strain evidence="3 4">NRRL 66235</strain>
    </source>
</reference>
<feature type="region of interest" description="Disordered" evidence="1">
    <location>
        <begin position="735"/>
        <end position="819"/>
    </location>
</feature>
<dbReference type="AlphaFoldDB" id="A0A8H6D117"/>
<feature type="region of interest" description="Disordered" evidence="1">
    <location>
        <begin position="85"/>
        <end position="114"/>
    </location>
</feature>
<accession>A0A8H6D117</accession>
<sequence>MEENIPKDYQNNVTLRASDNEGISGDADAGSVREQRTPAEIQIHKRLTEMKKKLRRVDELVIKICHLKDEIAHDLNTFFEELPTSLPSRSIEGDDDSNVSDLEPSAKSANGDDPQLLTVPRIRFRAWKELDHHSSVRGESAPEPIDAMEIPSDELIGTFKPGAPWDRMSEIICDPSGQPIGIPERLQINSTRLKLMLHGFDASLDSQKSIASSLPLTILRPFKILDYHYSKMKNLLKSLEEEANSSKLNPESRRDTASGGAGETITTATDQENYINDIHCLIAYLDERIVPLSKRVAEEADVVRFSELCLARRSENGWSEIHEKANENFDSDVVTDYHRALEHNPAWRPPTDDPQLYAADHAELGQMGGVAQDIDQDWKWDKKLSNEILAKLRKRLASWTNPADVPDREYLLLLPDRVFGYVLDNHKWASLRVGSTDEGDQPLLPIATDEDPWKQLYLPTQHKEIIRSLLEQKFQNSAENENMDLVRGKGHGLIILLHGPPGVGKTFTAKCAAVATKRPLFSITCGDLGISAENIEKNLSEFFRLSHAWGCVLLLDEADVFLSSRKREDVLRNSLASVFLRSLEYYPSILFLTTNRARDFDEAFASRIHISLYYPALDLQGTCVIWNNMLSLMKRRHRGMLADDEALLDYARELYKAQPSRGGRWNGRQIRNALQSVVAIADFEKEPGSSLRLTKDQFKKVSQSYDEFNRYRFSIIGDSIPASEDAVIELRSRYAQHHRDREAPGASLAHSTSSLSSSGHASPWRPHKKTDNGKELQSIPLIPPLSSNVATQEQQSSKPEQSWNQTMSSLDVQPQSPYAPPGWAPIQNIGILPIGMGYSPMGVSVPMPMAAPFQCHNATMNPYNLGGTGSPFQLPPNTPGVTPQYSQFANHFQSQPIVPQATQSQSSQLQPSRPGLGQALPSQSQLGKESGGGFWGRFNYDDQASHPSAWQSHEPNVET</sequence>
<feature type="region of interest" description="Disordered" evidence="1">
    <location>
        <begin position="898"/>
        <end position="959"/>
    </location>
</feature>
<comment type="caution">
    <text evidence="3">The sequence shown here is derived from an EMBL/GenBank/DDBJ whole genome shotgun (WGS) entry which is preliminary data.</text>
</comment>
<dbReference type="InterPro" id="IPR027417">
    <property type="entry name" value="P-loop_NTPase"/>
</dbReference>
<feature type="compositionally biased region" description="Low complexity" evidence="1">
    <location>
        <begin position="903"/>
        <end position="912"/>
    </location>
</feature>
<feature type="compositionally biased region" description="Polar residues" evidence="1">
    <location>
        <begin position="945"/>
        <end position="959"/>
    </location>
</feature>
<evidence type="ECO:0000313" key="3">
    <source>
        <dbReference type="EMBL" id="KAF5700466.1"/>
    </source>
</evidence>
<dbReference type="PANTHER" id="PTHR46411">
    <property type="entry name" value="FAMILY ATPASE, PUTATIVE-RELATED"/>
    <property type="match status" value="1"/>
</dbReference>
<feature type="domain" description="AAA+ ATPase" evidence="2">
    <location>
        <begin position="491"/>
        <end position="616"/>
    </location>
</feature>
<dbReference type="GO" id="GO:0005524">
    <property type="term" value="F:ATP binding"/>
    <property type="evidence" value="ECO:0007669"/>
    <property type="project" value="InterPro"/>
</dbReference>
<dbReference type="GO" id="GO:0016887">
    <property type="term" value="F:ATP hydrolysis activity"/>
    <property type="evidence" value="ECO:0007669"/>
    <property type="project" value="InterPro"/>
</dbReference>
<dbReference type="SUPFAM" id="SSF52540">
    <property type="entry name" value="P-loop containing nucleoside triphosphate hydrolases"/>
    <property type="match status" value="1"/>
</dbReference>
<dbReference type="PANTHER" id="PTHR46411:SF2">
    <property type="entry name" value="AAA+ ATPASE DOMAIN-CONTAINING PROTEIN"/>
    <property type="match status" value="1"/>
</dbReference>
<keyword evidence="4" id="KW-1185">Reference proteome</keyword>
<dbReference type="CDD" id="cd19481">
    <property type="entry name" value="RecA-like_protease"/>
    <property type="match status" value="1"/>
</dbReference>
<dbReference type="OrthoDB" id="10042665at2759"/>
<feature type="compositionally biased region" description="Low complexity" evidence="1">
    <location>
        <begin position="745"/>
        <end position="762"/>
    </location>
</feature>
<dbReference type="Gene3D" id="3.40.50.300">
    <property type="entry name" value="P-loop containing nucleotide triphosphate hydrolases"/>
    <property type="match status" value="1"/>
</dbReference>
<evidence type="ECO:0000256" key="1">
    <source>
        <dbReference type="SAM" id="MobiDB-lite"/>
    </source>
</evidence>
<dbReference type="Proteomes" id="UP000544331">
    <property type="component" value="Unassembled WGS sequence"/>
</dbReference>
<feature type="region of interest" description="Disordered" evidence="1">
    <location>
        <begin position="1"/>
        <end position="36"/>
    </location>
</feature>
<evidence type="ECO:0000259" key="2">
    <source>
        <dbReference type="SMART" id="SM00382"/>
    </source>
</evidence>
<organism evidence="3 4">
    <name type="scientific">Fusarium mundagurra</name>
    <dbReference type="NCBI Taxonomy" id="1567541"/>
    <lineage>
        <taxon>Eukaryota</taxon>
        <taxon>Fungi</taxon>
        <taxon>Dikarya</taxon>
        <taxon>Ascomycota</taxon>
        <taxon>Pezizomycotina</taxon>
        <taxon>Sordariomycetes</taxon>
        <taxon>Hypocreomycetidae</taxon>
        <taxon>Hypocreales</taxon>
        <taxon>Nectriaceae</taxon>
        <taxon>Fusarium</taxon>
        <taxon>Fusarium fujikuroi species complex</taxon>
    </lineage>
</organism>
<dbReference type="InterPro" id="IPR056599">
    <property type="entry name" value="AAA_lid_fung"/>
</dbReference>
<dbReference type="EMBL" id="JAAOAN010000729">
    <property type="protein sequence ID" value="KAF5700466.1"/>
    <property type="molecule type" value="Genomic_DNA"/>
</dbReference>
<proteinExistence type="predicted"/>
<dbReference type="Pfam" id="PF23232">
    <property type="entry name" value="AAA_lid_13"/>
    <property type="match status" value="1"/>
</dbReference>
<evidence type="ECO:0000313" key="4">
    <source>
        <dbReference type="Proteomes" id="UP000544331"/>
    </source>
</evidence>
<dbReference type="InterPro" id="IPR003959">
    <property type="entry name" value="ATPase_AAA_core"/>
</dbReference>
<protein>
    <submittedName>
        <fullName evidence="3">Aaa family ATPase</fullName>
    </submittedName>
</protein>
<feature type="region of interest" description="Disordered" evidence="1">
    <location>
        <begin position="243"/>
        <end position="265"/>
    </location>
</feature>
<dbReference type="Pfam" id="PF00004">
    <property type="entry name" value="AAA"/>
    <property type="match status" value="1"/>
</dbReference>
<dbReference type="InterPro" id="IPR003593">
    <property type="entry name" value="AAA+_ATPase"/>
</dbReference>